<feature type="compositionally biased region" description="Polar residues" evidence="13">
    <location>
        <begin position="290"/>
        <end position="312"/>
    </location>
</feature>
<dbReference type="Gene3D" id="1.10.150.60">
    <property type="entry name" value="ARID DNA-binding domain"/>
    <property type="match status" value="1"/>
</dbReference>
<dbReference type="GO" id="GO:0003677">
    <property type="term" value="F:DNA binding"/>
    <property type="evidence" value="ECO:0007669"/>
    <property type="project" value="InterPro"/>
</dbReference>
<evidence type="ECO:0000256" key="12">
    <source>
        <dbReference type="PROSITE-ProRule" id="PRU00146"/>
    </source>
</evidence>
<feature type="compositionally biased region" description="Acidic residues" evidence="13">
    <location>
        <begin position="361"/>
        <end position="370"/>
    </location>
</feature>
<evidence type="ECO:0000256" key="6">
    <source>
        <dbReference type="ARBA" id="ARBA00023004"/>
    </source>
</evidence>
<feature type="compositionally biased region" description="Polar residues" evidence="13">
    <location>
        <begin position="329"/>
        <end position="357"/>
    </location>
</feature>
<dbReference type="InterPro" id="IPR036431">
    <property type="entry name" value="ARID_dom_sf"/>
</dbReference>
<evidence type="ECO:0000259" key="17">
    <source>
        <dbReference type="PROSITE" id="PS51184"/>
    </source>
</evidence>
<dbReference type="SMART" id="SM00249">
    <property type="entry name" value="PHD"/>
    <property type="match status" value="3"/>
</dbReference>
<dbReference type="EMBL" id="GL882894">
    <property type="protein sequence ID" value="EGF77019.1"/>
    <property type="molecule type" value="Genomic_DNA"/>
</dbReference>
<dbReference type="PROSITE" id="PS51011">
    <property type="entry name" value="ARID"/>
    <property type="match status" value="1"/>
</dbReference>
<feature type="region of interest" description="Disordered" evidence="13">
    <location>
        <begin position="1"/>
        <end position="33"/>
    </location>
</feature>
<dbReference type="Pfam" id="PF02373">
    <property type="entry name" value="JmjC"/>
    <property type="match status" value="1"/>
</dbReference>
<evidence type="ECO:0000313" key="19">
    <source>
        <dbReference type="Proteomes" id="UP000007241"/>
    </source>
</evidence>
<dbReference type="SMART" id="SM01014">
    <property type="entry name" value="ARID"/>
    <property type="match status" value="1"/>
</dbReference>
<evidence type="ECO:0000256" key="9">
    <source>
        <dbReference type="ARBA" id="ARBA00076664"/>
    </source>
</evidence>
<dbReference type="Gene3D" id="3.30.40.10">
    <property type="entry name" value="Zinc/RING finger domain, C3HC4 (zinc finger)"/>
    <property type="match status" value="2"/>
</dbReference>
<dbReference type="CDD" id="cd15552">
    <property type="entry name" value="PHD_PHF3_like"/>
    <property type="match status" value="1"/>
</dbReference>
<feature type="compositionally biased region" description="Basic and acidic residues" evidence="13">
    <location>
        <begin position="315"/>
        <end position="328"/>
    </location>
</feature>
<feature type="domain" description="ARID" evidence="15">
    <location>
        <begin position="189"/>
        <end position="282"/>
    </location>
</feature>
<dbReference type="InterPro" id="IPR013637">
    <property type="entry name" value="Lys_sp_deMease-like_dom"/>
</dbReference>
<feature type="compositionally biased region" description="Acidic residues" evidence="13">
    <location>
        <begin position="422"/>
        <end position="431"/>
    </location>
</feature>
<feature type="domain" description="JmjN" evidence="16">
    <location>
        <begin position="140"/>
        <end position="181"/>
    </location>
</feature>
<feature type="compositionally biased region" description="Polar residues" evidence="13">
    <location>
        <begin position="389"/>
        <end position="420"/>
    </location>
</feature>
<keyword evidence="5" id="KW-0862">Zinc</keyword>
<evidence type="ECO:0000256" key="4">
    <source>
        <dbReference type="ARBA" id="ARBA00022771"/>
    </source>
</evidence>
<dbReference type="Proteomes" id="UP000007241">
    <property type="component" value="Unassembled WGS sequence"/>
</dbReference>
<organism evidence="18 19">
    <name type="scientific">Batrachochytrium dendrobatidis (strain JAM81 / FGSC 10211)</name>
    <name type="common">Frog chytrid fungus</name>
    <dbReference type="NCBI Taxonomy" id="684364"/>
    <lineage>
        <taxon>Eukaryota</taxon>
        <taxon>Fungi</taxon>
        <taxon>Fungi incertae sedis</taxon>
        <taxon>Chytridiomycota</taxon>
        <taxon>Chytridiomycota incertae sedis</taxon>
        <taxon>Chytridiomycetes</taxon>
        <taxon>Rhizophydiales</taxon>
        <taxon>Rhizophydiales incertae sedis</taxon>
        <taxon>Batrachochytrium</taxon>
    </lineage>
</organism>
<dbReference type="GO" id="GO:0006355">
    <property type="term" value="P:regulation of DNA-templated transcription"/>
    <property type="evidence" value="ECO:0000318"/>
    <property type="project" value="GO_Central"/>
</dbReference>
<gene>
    <name evidence="18" type="ORF">BATDEDRAFT_28126</name>
</gene>
<dbReference type="FunFam" id="3.30.40.10:FF:001132">
    <property type="entry name" value="Multicopy suppressor of chk1 protein 1"/>
    <property type="match status" value="1"/>
</dbReference>
<dbReference type="InterPro" id="IPR003347">
    <property type="entry name" value="JmjC_dom"/>
</dbReference>
<dbReference type="InterPro" id="IPR004198">
    <property type="entry name" value="Znf_C5HC2"/>
</dbReference>
<dbReference type="Pfam" id="PF00628">
    <property type="entry name" value="PHD"/>
    <property type="match status" value="3"/>
</dbReference>
<dbReference type="PANTHER" id="PTHR10694">
    <property type="entry name" value="LYSINE-SPECIFIC DEMETHYLASE"/>
    <property type="match status" value="1"/>
</dbReference>
<dbReference type="Pfam" id="PF01388">
    <property type="entry name" value="ARID"/>
    <property type="match status" value="1"/>
</dbReference>
<dbReference type="FunFam" id="1.10.150.60:FF:000016">
    <property type="entry name" value="Putative Lysine-specific demethylase 5B"/>
    <property type="match status" value="1"/>
</dbReference>
<dbReference type="Pfam" id="PF02928">
    <property type="entry name" value="zf-C5HC2"/>
    <property type="match status" value="1"/>
</dbReference>
<reference evidence="18 19" key="1">
    <citation type="submission" date="2009-12" db="EMBL/GenBank/DDBJ databases">
        <title>The draft genome of Batrachochytrium dendrobatidis.</title>
        <authorList>
            <consortium name="US DOE Joint Genome Institute (JGI-PGF)"/>
            <person name="Kuo A."/>
            <person name="Salamov A."/>
            <person name="Schmutz J."/>
            <person name="Lucas S."/>
            <person name="Pitluck S."/>
            <person name="Rosenblum E."/>
            <person name="Stajich J."/>
            <person name="Eisen M."/>
            <person name="Grigoriev I.V."/>
        </authorList>
    </citation>
    <scope>NUCLEOTIDE SEQUENCE [LARGE SCALE GENOMIC DNA]</scope>
    <source>
        <strain evidence="19">JAM81 / FGSC 10211</strain>
    </source>
</reference>
<dbReference type="SMART" id="SM00501">
    <property type="entry name" value="BRIGHT"/>
    <property type="match status" value="1"/>
</dbReference>
<name>F4PD24_BATDJ</name>
<dbReference type="OrthoDB" id="1678912at2759"/>
<dbReference type="HOGENOM" id="CLU_234273_0_0_1"/>
<dbReference type="OMA" id="GFDQVCK"/>
<dbReference type="GO" id="GO:0006338">
    <property type="term" value="P:chromatin remodeling"/>
    <property type="evidence" value="ECO:0000318"/>
    <property type="project" value="GO_Central"/>
</dbReference>
<evidence type="ECO:0000256" key="1">
    <source>
        <dbReference type="ARBA" id="ARBA00004123"/>
    </source>
</evidence>
<keyword evidence="2" id="KW-0479">Metal-binding</keyword>
<dbReference type="FunFam" id="2.60.120.650:FF:000036">
    <property type="entry name" value="Lysine-specific demethylase rbr-2"/>
    <property type="match status" value="1"/>
</dbReference>
<proteinExistence type="predicted"/>
<dbReference type="InterPro" id="IPR001606">
    <property type="entry name" value="ARID_dom"/>
</dbReference>
<dbReference type="InterPro" id="IPR003349">
    <property type="entry name" value="JmjN"/>
</dbReference>
<dbReference type="RefSeq" id="XP_006682412.1">
    <property type="nucleotide sequence ID" value="XM_006682349.1"/>
</dbReference>
<dbReference type="InterPro" id="IPR019786">
    <property type="entry name" value="Zinc_finger_PHD-type_CS"/>
</dbReference>
<feature type="domain" description="PHD-type" evidence="14">
    <location>
        <begin position="497"/>
        <end position="547"/>
    </location>
</feature>
<dbReference type="GO" id="GO:0034647">
    <property type="term" value="F:histone H3K4me/H3K4me2/H3K4me3 demethylase activity"/>
    <property type="evidence" value="ECO:0000318"/>
    <property type="project" value="GO_Central"/>
</dbReference>
<dbReference type="SMART" id="SM00558">
    <property type="entry name" value="JmjC"/>
    <property type="match status" value="1"/>
</dbReference>
<dbReference type="GO" id="GO:0040029">
    <property type="term" value="P:epigenetic regulation of gene expression"/>
    <property type="evidence" value="ECO:0007669"/>
    <property type="project" value="UniProtKB-ARBA"/>
</dbReference>
<feature type="region of interest" description="Disordered" evidence="13">
    <location>
        <begin position="286"/>
        <end position="461"/>
    </location>
</feature>
<evidence type="ECO:0000256" key="11">
    <source>
        <dbReference type="ARBA" id="ARBA00081689"/>
    </source>
</evidence>
<keyword evidence="6" id="KW-0408">Iron</keyword>
<dbReference type="InterPro" id="IPR019787">
    <property type="entry name" value="Znf_PHD-finger"/>
</dbReference>
<evidence type="ECO:0000256" key="10">
    <source>
        <dbReference type="ARBA" id="ARBA00077345"/>
    </source>
</evidence>
<dbReference type="GO" id="GO:0005634">
    <property type="term" value="C:nucleus"/>
    <property type="evidence" value="ECO:0000318"/>
    <property type="project" value="GO_Central"/>
</dbReference>
<protein>
    <recommendedName>
        <fullName evidence="8">Lysine-specific demethylase rbr-2</fullName>
    </recommendedName>
    <alternativeName>
        <fullName evidence="9">Histone demethylase rbr-2</fullName>
    </alternativeName>
    <alternativeName>
        <fullName evidence="10">Jumonji/ARID domain-containing protein rbr-2</fullName>
    </alternativeName>
    <alternativeName>
        <fullName evidence="11">[histone H3]-trimethyl-L-lysine(4) demethylase rbr-2</fullName>
    </alternativeName>
</protein>
<evidence type="ECO:0000259" key="14">
    <source>
        <dbReference type="PROSITE" id="PS50016"/>
    </source>
</evidence>
<dbReference type="PROSITE" id="PS01359">
    <property type="entry name" value="ZF_PHD_1"/>
    <property type="match status" value="2"/>
</dbReference>
<evidence type="ECO:0000256" key="7">
    <source>
        <dbReference type="ARBA" id="ARBA00023242"/>
    </source>
</evidence>
<dbReference type="SUPFAM" id="SSF51197">
    <property type="entry name" value="Clavaminate synthase-like"/>
    <property type="match status" value="1"/>
</dbReference>
<evidence type="ECO:0000313" key="18">
    <source>
        <dbReference type="EMBL" id="EGF77019.1"/>
    </source>
</evidence>
<dbReference type="PROSITE" id="PS50016">
    <property type="entry name" value="ZF_PHD_2"/>
    <property type="match status" value="2"/>
</dbReference>
<dbReference type="CDD" id="cd16100">
    <property type="entry name" value="ARID"/>
    <property type="match status" value="1"/>
</dbReference>
<evidence type="ECO:0000256" key="13">
    <source>
        <dbReference type="SAM" id="MobiDB-lite"/>
    </source>
</evidence>
<keyword evidence="4 12" id="KW-0863">Zinc-finger</keyword>
<dbReference type="InParanoid" id="F4PD24"/>
<accession>F4PD24</accession>
<evidence type="ECO:0000259" key="16">
    <source>
        <dbReference type="PROSITE" id="PS51183"/>
    </source>
</evidence>
<dbReference type="PROSITE" id="PS51183">
    <property type="entry name" value="JMJN"/>
    <property type="match status" value="1"/>
</dbReference>
<keyword evidence="3" id="KW-0677">Repeat</keyword>
<dbReference type="SUPFAM" id="SSF46774">
    <property type="entry name" value="ARID-like"/>
    <property type="match status" value="1"/>
</dbReference>
<dbReference type="STRING" id="684364.F4PD24"/>
<dbReference type="GeneID" id="18239512"/>
<feature type="compositionally biased region" description="Low complexity" evidence="13">
    <location>
        <begin position="1"/>
        <end position="14"/>
    </location>
</feature>
<dbReference type="FunCoup" id="F4PD24">
    <property type="interactions" value="449"/>
</dbReference>
<sequence length="1980" mass="221537">MKRSSLAASRLNSLEQSSKKQAPELDLNSIKTTPSRTHSFNHASHWNISSSILSTLAAAPIHEQEITTEINQHAVEINSFEPRESVCQHLEQQCDQADVPVTTSQGNHAPTDNGLHDNPNCFNDNQNIPKSNRLFGIPEAPVFRPTAEEFTDPMAYIAQIRPLAEKTGICKRFWFKTRMQELNSLGGSSRTVLNYLDQLQKFHQQQGTPFTHIPTLNKKPIDLHQLKLEVQKRGGYEQVSASKKWIEVGTEMGMDRTTCTSLSHSIRQAYLKFILPYEKFVEKHQKSDHSLSSTPISSDTASASTFGSQIRTRASRQENKDDMLKSELSDYSTEPSTKRSSTRRNTASNIISFTDHSMNVDDSESDDDYCDPNRRTSRKSRRSITSQSMPGTTSQANNSASLRQSSRISTVSSFSESKSQTPDDDDLEDQADNYTKNSSESEKETTSISTTRGRAKRPIKKTQFYDAGPAKGAAIIKREAVALEKELAKKARRKKYGKTCKICSREELTQKMLKCEDCKIQVHPKCLKPPLKTIPRGEWYCAKCILVSGNDYGFEDRKKLRSLSEFQKVADKFKAQWFHTYCDEQEEFVVYEDDIEKEFWRLIESPYNDIEVEYGADLHSSHHGSGFPTAEKQPLDPYSSCGWNLNNIPILPKSLFCHIRNDISGMMIPWLYVGMVFSTFCWHTEDHFSYSINYLHWGETKTWYGVPSSNAQKFEHVMRDTFPELFKQNPDLLFHITTMLSPKKLVDNGVEVFALDHHPGEFVITFPRSYHAGFNHGFNFAEAVNFTLPDWIPFAAQCEHEYHLYAKQPVFSLDELLISTARTKMTEDCAISLRDSFAQMRQREIDGRHSVIFNCKIQIVKEKIGDHASDDDQCRTCKRYCYLSRVSCERCPGHVSCFAHVSKLCECEKPALVLQMRYTEEELARLEARVCAVAEKTPSWRNRLKSMLLEATSPPPLKSFVKLLKEAQHMPEVQAEVATLTQFIDQANAWVNSVKQVVHKPKRHSVKSNFLLQHTTKSDRPTLSHIKCLFESSKTLAFDSAELKLLQILYIKVTEYCNMAQKVLDELPNVSDDTLEATYNSGQATGVATLQQSAIHLVMKQRSWQTRCSCTIHSSKGVTLENVQKLFKEGIDLSIPPTDSILSMCRDQIKTGEAWVVRATQLLNDKTITLDILDQFLLDSKNERFSSTVYDKLQSVSESAHAWVSRAQPYIDAIQQKRNSHTSVPTHQANMDELQALVADGNLQSFPPPHFSLVTEAVAQANQWTIRARRAFVGKSHQITDSLIELITEAIESSPPVLNSESDPLCYCICRKPDERGFMIECDRCNTWYHGQCIKTFKKEIQNGIHFACIVCDSDFTIQRANRRPPLELLLAVNAEAKNLELVPVEAGLLKTLVDMYTAWRVRVDAALTSHPIDHDLVRKFLRCAEGSTIGDSVYIARMRQVLFGIDIPEKYAAIVQAITNATRLYCLCRRPNGNELPMIGCDTCDEWFHFECVGLSVLEAEAISKYMCPNCRTRQPLKATLQNKKRPRKSTDTFSAKKRLSVVTALVDKVSSPSPVATNGPKKITLRFSGLQIAAANAASHLASALLPSSSSSVNLATSTNAHPSYSNTVGSSTPAHTNALPIRLKLSDASQSDARSSPALVSIPTDALVSEIAPETKPVVSYPSVISAESASTNHATICANSAKPAINTSAASLFPADNSFIDIASSDPKIDSAVKMPLVDEPIAQESSALIVATKTPIVKPKSSRVRVPGVKRADQIKAAELESLQKTLGSVPPTPRPTPPSVTSLSELLPHTPAFLPHSDTALSSNLGSSTRNSLTVSGIDSEMGLGLLPDTPDLILPQPEPNLSILLYQNVDHNDAVIQHAQPIQDISEMPIQKPSQESYDKMTNAKNRPQTYKINHGNEPSNQHHTTYNPQLVNMSSYLSQSDVSSFTYHQPVMISPYIQPVAHVYPPVSYTPSTLNGNSSFVYDALQVQHPKQ</sequence>
<evidence type="ECO:0000256" key="8">
    <source>
        <dbReference type="ARBA" id="ARBA00070553"/>
    </source>
</evidence>
<dbReference type="InterPro" id="IPR001965">
    <property type="entry name" value="Znf_PHD"/>
</dbReference>
<comment type="subcellular location">
    <subcellularLocation>
        <location evidence="1">Nucleus</location>
    </subcellularLocation>
</comment>
<dbReference type="GO" id="GO:0000785">
    <property type="term" value="C:chromatin"/>
    <property type="evidence" value="ECO:0000318"/>
    <property type="project" value="GO_Central"/>
</dbReference>
<evidence type="ECO:0000259" key="15">
    <source>
        <dbReference type="PROSITE" id="PS51011"/>
    </source>
</evidence>
<dbReference type="SMART" id="SM00545">
    <property type="entry name" value="JmjN"/>
    <property type="match status" value="1"/>
</dbReference>
<dbReference type="Gene3D" id="2.60.120.650">
    <property type="entry name" value="Cupin"/>
    <property type="match status" value="1"/>
</dbReference>
<feature type="domain" description="JmjC" evidence="17">
    <location>
        <begin position="637"/>
        <end position="803"/>
    </location>
</feature>
<dbReference type="GO" id="GO:0008270">
    <property type="term" value="F:zinc ion binding"/>
    <property type="evidence" value="ECO:0007669"/>
    <property type="project" value="UniProtKB-KW"/>
</dbReference>
<dbReference type="Pfam" id="PF02375">
    <property type="entry name" value="JmjN"/>
    <property type="match status" value="1"/>
</dbReference>
<keyword evidence="7" id="KW-0539">Nucleus</keyword>
<evidence type="ECO:0000256" key="3">
    <source>
        <dbReference type="ARBA" id="ARBA00022737"/>
    </source>
</evidence>
<dbReference type="PROSITE" id="PS51184">
    <property type="entry name" value="JMJC"/>
    <property type="match status" value="1"/>
</dbReference>
<keyword evidence="19" id="KW-1185">Reference proteome</keyword>
<evidence type="ECO:0000256" key="2">
    <source>
        <dbReference type="ARBA" id="ARBA00022723"/>
    </source>
</evidence>
<dbReference type="FunFam" id="3.30.40.10:FF:001367">
    <property type="entry name" value="Uncharacterized protein"/>
    <property type="match status" value="1"/>
</dbReference>
<dbReference type="InterPro" id="IPR013083">
    <property type="entry name" value="Znf_RING/FYVE/PHD"/>
</dbReference>
<dbReference type="SUPFAM" id="SSF57903">
    <property type="entry name" value="FYVE/PHD zinc finger"/>
    <property type="match status" value="3"/>
</dbReference>
<dbReference type="PANTHER" id="PTHR10694:SF33">
    <property type="entry name" value="LYSINE-SPECIFIC DEMETHYLASE 5"/>
    <property type="match status" value="1"/>
</dbReference>
<feature type="domain" description="PHD-type" evidence="14">
    <location>
        <begin position="1464"/>
        <end position="1515"/>
    </location>
</feature>
<dbReference type="InterPro" id="IPR011011">
    <property type="entry name" value="Znf_FYVE_PHD"/>
</dbReference>
<evidence type="ECO:0000256" key="5">
    <source>
        <dbReference type="ARBA" id="ARBA00022833"/>
    </source>
</evidence>
<dbReference type="Pfam" id="PF08429">
    <property type="entry name" value="PLU-1"/>
    <property type="match status" value="1"/>
</dbReference>